<feature type="non-terminal residue" evidence="2">
    <location>
        <position position="1"/>
    </location>
</feature>
<keyword evidence="3" id="KW-1185">Reference proteome</keyword>
<gene>
    <name evidence="2" type="ORF">AFUS01_LOCUS20370</name>
</gene>
<keyword evidence="1" id="KW-0732">Signal</keyword>
<reference evidence="2" key="1">
    <citation type="submission" date="2021-06" db="EMBL/GenBank/DDBJ databases">
        <authorList>
            <person name="Hodson N. C."/>
            <person name="Mongue J. A."/>
            <person name="Jaron S. K."/>
        </authorList>
    </citation>
    <scope>NUCLEOTIDE SEQUENCE</scope>
</reference>
<protein>
    <submittedName>
        <fullName evidence="2">Uncharacterized protein</fullName>
    </submittedName>
</protein>
<evidence type="ECO:0000256" key="1">
    <source>
        <dbReference type="SAM" id="SignalP"/>
    </source>
</evidence>
<accession>A0A8J2KT82</accession>
<proteinExistence type="predicted"/>
<name>A0A8J2KT82_9HEXA</name>
<dbReference type="EMBL" id="CAJVCH010220019">
    <property type="protein sequence ID" value="CAG7731800.1"/>
    <property type="molecule type" value="Genomic_DNA"/>
</dbReference>
<organism evidence="2 3">
    <name type="scientific">Allacma fusca</name>
    <dbReference type="NCBI Taxonomy" id="39272"/>
    <lineage>
        <taxon>Eukaryota</taxon>
        <taxon>Metazoa</taxon>
        <taxon>Ecdysozoa</taxon>
        <taxon>Arthropoda</taxon>
        <taxon>Hexapoda</taxon>
        <taxon>Collembola</taxon>
        <taxon>Symphypleona</taxon>
        <taxon>Sminthuridae</taxon>
        <taxon>Allacma</taxon>
    </lineage>
</organism>
<feature type="chain" id="PRO_5035257634" evidence="1">
    <location>
        <begin position="17"/>
        <end position="61"/>
    </location>
</feature>
<feature type="signal peptide" evidence="1">
    <location>
        <begin position="1"/>
        <end position="16"/>
    </location>
</feature>
<evidence type="ECO:0000313" key="2">
    <source>
        <dbReference type="EMBL" id="CAG7731800.1"/>
    </source>
</evidence>
<dbReference type="AlphaFoldDB" id="A0A8J2KT82"/>
<sequence>MKFLLIGAAIVGFAVATPTPPEETESKGLMCLEQRANEQNNKKIVESAMQEIFGNHDISAI</sequence>
<feature type="non-terminal residue" evidence="2">
    <location>
        <position position="61"/>
    </location>
</feature>
<dbReference type="Proteomes" id="UP000708208">
    <property type="component" value="Unassembled WGS sequence"/>
</dbReference>
<evidence type="ECO:0000313" key="3">
    <source>
        <dbReference type="Proteomes" id="UP000708208"/>
    </source>
</evidence>
<comment type="caution">
    <text evidence="2">The sequence shown here is derived from an EMBL/GenBank/DDBJ whole genome shotgun (WGS) entry which is preliminary data.</text>
</comment>